<feature type="region of interest" description="Disordered" evidence="7">
    <location>
        <begin position="926"/>
        <end position="961"/>
    </location>
</feature>
<feature type="region of interest" description="Disordered" evidence="7">
    <location>
        <begin position="374"/>
        <end position="403"/>
    </location>
</feature>
<dbReference type="GeneTree" id="ENSGT00410000025556"/>
<evidence type="ECO:0000256" key="3">
    <source>
        <dbReference type="ARBA" id="ARBA00023015"/>
    </source>
</evidence>
<reference evidence="11" key="2">
    <citation type="journal article" date="2007" name="PLoS Biol.">
        <title>Survey sequencing and comparative analysis of the elephant shark (Callorhinchus milii) genome.</title>
        <authorList>
            <person name="Venkatesh B."/>
            <person name="Kirkness E.F."/>
            <person name="Loh Y.H."/>
            <person name="Halpern A.L."/>
            <person name="Lee A.P."/>
            <person name="Johnson J."/>
            <person name="Dandona N."/>
            <person name="Viswanathan L.D."/>
            <person name="Tay A."/>
            <person name="Venter J.C."/>
            <person name="Strausberg R.L."/>
            <person name="Brenner S."/>
        </authorList>
    </citation>
    <scope>NUCLEOTIDE SEQUENCE [LARGE SCALE GENOMIC DNA]</scope>
</reference>
<dbReference type="GO" id="GO:0005737">
    <property type="term" value="C:cytoplasm"/>
    <property type="evidence" value="ECO:0007669"/>
    <property type="project" value="UniProtKB-SubCell"/>
</dbReference>
<name>A0A4W3GIJ6_CALMI</name>
<evidence type="ECO:0000259" key="9">
    <source>
        <dbReference type="PROSITE" id="PS50020"/>
    </source>
</evidence>
<feature type="coiled-coil region" evidence="6">
    <location>
        <begin position="245"/>
        <end position="272"/>
    </location>
</feature>
<sequence length="988" mass="111552">MGWEETHDAQVGAYYIDHNTQTTQIEDPRAQWRREQERMLKDYLIVAQDALTAQKEIFQVKQQRLELAQQEYRQLNDVWKDKSGSQTSLFSGSSSSTKYDPDILKAEISTTKSRVNKLKRELTHMRQELQYKEQGFETLKAIDLKMSGARRGYKLDEAQAIVNEMKSIKKAINSGEKEKRDLMQILARLKDGFRMETGSQSDLWASRSSLASSKQSISRHCSNVGSQTDISGDFVSSNNTKLAEKVRLSLQYEEAKRRISNIKIELVKLASDAWPGVLDAERDRLILISEKEELLKELQFINARKWSESEVERLETERKRLAEDLQTARDTQSKALTERLRLHSKRNNLVRELEEATRLASTLHSQLQSLSSSTLSLSSGSSKGSLTSSRGSLAPSSLGSSSSVSFTDLYYDHPEQTVDFDYQYELDFLLQESSVNNRFAGSITTIHENEVVKCHKDSSFMDPYGTSYKIQALRSLSETPKSLTSLSPRSSLSSLSPPSSPVITETHFLASSGESLLNHVSTDFQDAELQNDFSNFALHAGSDNQKTQGTGQIDGVLITQTVTIGPVLHSKMGRVSAAVSNESVEGDSGVYEAVKRYAAHCAILLVLHTSDVFFYTCRYIRVAVLPCSENTSCLFRTKALAAAENLAYNEVFWVTISFAALRQKTLRVDVCSVVKSHREECLGEAQISLANVSGSGERSTHWYNLLNLRYLQEQNLKHGVQSQDDTLTSETNLSKSEDKDSVSALLELTAVELKAIERRIEKKSNVDKETNTEENISTMSAVRPKDRRSHTPQQSPFVRGSPIIRSKTFSPGAQNTYICRLNRSDSDSSALSKRSPFDRNAMERRSLKLTSFRKVVGSERMMRTSLDLELDLQASRTRQSRLTQELDVLRELKQHLDEAKAKGETELPQGVKDEKFHTLLKQVEKQQTKEQQKQESRAKKLMKKTSKEVHMLRGQSQIEPLEMQSFREKMAFFTRGRGCIPPLPADDV</sequence>
<accession>A0A4W3GIJ6</accession>
<dbReference type="Gene3D" id="2.60.40.150">
    <property type="entry name" value="C2 domain"/>
    <property type="match status" value="1"/>
</dbReference>
<dbReference type="GO" id="GO:0035330">
    <property type="term" value="P:regulation of hippo signaling"/>
    <property type="evidence" value="ECO:0007669"/>
    <property type="project" value="TreeGrafter"/>
</dbReference>
<dbReference type="GO" id="GO:0016477">
    <property type="term" value="P:cell migration"/>
    <property type="evidence" value="ECO:0007669"/>
    <property type="project" value="TreeGrafter"/>
</dbReference>
<evidence type="ECO:0000256" key="1">
    <source>
        <dbReference type="ARBA" id="ARBA00004496"/>
    </source>
</evidence>
<dbReference type="PANTHER" id="PTHR14791">
    <property type="entry name" value="BOMB/KIRA PROTEINS"/>
    <property type="match status" value="1"/>
</dbReference>
<feature type="coiled-coil region" evidence="6">
    <location>
        <begin position="304"/>
        <end position="366"/>
    </location>
</feature>
<feature type="compositionally biased region" description="Basic and acidic residues" evidence="7">
    <location>
        <begin position="926"/>
        <end position="938"/>
    </location>
</feature>
<dbReference type="Pfam" id="PF00168">
    <property type="entry name" value="C2"/>
    <property type="match status" value="1"/>
</dbReference>
<reference evidence="11" key="3">
    <citation type="journal article" date="2014" name="Nature">
        <title>Elephant shark genome provides unique insights into gnathostome evolution.</title>
        <authorList>
            <consortium name="International Elephant Shark Genome Sequencing Consortium"/>
            <person name="Venkatesh B."/>
            <person name="Lee A.P."/>
            <person name="Ravi V."/>
            <person name="Maurya A.K."/>
            <person name="Lian M.M."/>
            <person name="Swann J.B."/>
            <person name="Ohta Y."/>
            <person name="Flajnik M.F."/>
            <person name="Sutoh Y."/>
            <person name="Kasahara M."/>
            <person name="Hoon S."/>
            <person name="Gangu V."/>
            <person name="Roy S.W."/>
            <person name="Irimia M."/>
            <person name="Korzh V."/>
            <person name="Kondrychyn I."/>
            <person name="Lim Z.W."/>
            <person name="Tay B.H."/>
            <person name="Tohari S."/>
            <person name="Kong K.W."/>
            <person name="Ho S."/>
            <person name="Lorente-Galdos B."/>
            <person name="Quilez J."/>
            <person name="Marques-Bonet T."/>
            <person name="Raney B.J."/>
            <person name="Ingham P.W."/>
            <person name="Tay A."/>
            <person name="Hillier L.W."/>
            <person name="Minx P."/>
            <person name="Boehm T."/>
            <person name="Wilson R.K."/>
            <person name="Brenner S."/>
            <person name="Warren W.C."/>
        </authorList>
    </citation>
    <scope>NUCLEOTIDE SEQUENCE [LARGE SCALE GENOMIC DNA]</scope>
</reference>
<keyword evidence="4 6" id="KW-0175">Coiled coil</keyword>
<reference evidence="10" key="5">
    <citation type="submission" date="2025-09" db="UniProtKB">
        <authorList>
            <consortium name="Ensembl"/>
        </authorList>
    </citation>
    <scope>IDENTIFICATION</scope>
</reference>
<dbReference type="AlphaFoldDB" id="A0A4W3GIJ6"/>
<dbReference type="InterPro" id="IPR001202">
    <property type="entry name" value="WW_dom"/>
</dbReference>
<evidence type="ECO:0000313" key="10">
    <source>
        <dbReference type="Ensembl" id="ENSCMIP00000002872.1"/>
    </source>
</evidence>
<dbReference type="PANTHER" id="PTHR14791:SF22">
    <property type="entry name" value="PROTEIN KIBRA"/>
    <property type="match status" value="1"/>
</dbReference>
<evidence type="ECO:0000256" key="5">
    <source>
        <dbReference type="ARBA" id="ARBA00023163"/>
    </source>
</evidence>
<dbReference type="GO" id="GO:0006355">
    <property type="term" value="P:regulation of DNA-templated transcription"/>
    <property type="evidence" value="ECO:0007669"/>
    <property type="project" value="TreeGrafter"/>
</dbReference>
<dbReference type="PROSITE" id="PS50020">
    <property type="entry name" value="WW_DOMAIN_2"/>
    <property type="match status" value="1"/>
</dbReference>
<dbReference type="InterPro" id="IPR057747">
    <property type="entry name" value="WWC1_hairpin"/>
</dbReference>
<evidence type="ECO:0000256" key="2">
    <source>
        <dbReference type="ARBA" id="ARBA00022490"/>
    </source>
</evidence>
<dbReference type="Pfam" id="PF25802">
    <property type="entry name" value="WWC1"/>
    <property type="match status" value="1"/>
</dbReference>
<dbReference type="InterPro" id="IPR036020">
    <property type="entry name" value="WW_dom_sf"/>
</dbReference>
<reference evidence="11" key="1">
    <citation type="journal article" date="2006" name="Science">
        <title>Ancient noncoding elements conserved in the human genome.</title>
        <authorList>
            <person name="Venkatesh B."/>
            <person name="Kirkness E.F."/>
            <person name="Loh Y.H."/>
            <person name="Halpern A.L."/>
            <person name="Lee A.P."/>
            <person name="Johnson J."/>
            <person name="Dandona N."/>
            <person name="Viswanathan L.D."/>
            <person name="Tay A."/>
            <person name="Venter J.C."/>
            <person name="Strausberg R.L."/>
            <person name="Brenner S."/>
        </authorList>
    </citation>
    <scope>NUCLEOTIDE SEQUENCE [LARGE SCALE GENOMIC DNA]</scope>
</reference>
<keyword evidence="5" id="KW-0804">Transcription</keyword>
<reference evidence="10" key="4">
    <citation type="submission" date="2025-08" db="UniProtKB">
        <authorList>
            <consortium name="Ensembl"/>
        </authorList>
    </citation>
    <scope>IDENTIFICATION</scope>
</reference>
<keyword evidence="3" id="KW-0805">Transcription regulation</keyword>
<evidence type="ECO:0000256" key="7">
    <source>
        <dbReference type="SAM" id="MobiDB-lite"/>
    </source>
</evidence>
<feature type="region of interest" description="Disordered" evidence="7">
    <location>
        <begin position="765"/>
        <end position="799"/>
    </location>
</feature>
<keyword evidence="2" id="KW-0963">Cytoplasm</keyword>
<protein>
    <submittedName>
        <fullName evidence="10">WW and C2 domain containing 1</fullName>
    </submittedName>
</protein>
<dbReference type="Gene3D" id="2.20.70.10">
    <property type="match status" value="1"/>
</dbReference>
<dbReference type="InterPro" id="IPR051105">
    <property type="entry name" value="WWC/KIBRA_Hippo_Reg"/>
</dbReference>
<comment type="subcellular location">
    <subcellularLocation>
        <location evidence="1">Cytoplasm</location>
    </subcellularLocation>
</comment>
<dbReference type="InterPro" id="IPR035892">
    <property type="entry name" value="C2_domain_sf"/>
</dbReference>
<dbReference type="SUPFAM" id="SSF51045">
    <property type="entry name" value="WW domain"/>
    <property type="match status" value="1"/>
</dbReference>
<feature type="domain" description="WW" evidence="9">
    <location>
        <begin position="1"/>
        <end position="30"/>
    </location>
</feature>
<dbReference type="PROSITE" id="PS50004">
    <property type="entry name" value="C2"/>
    <property type="match status" value="1"/>
</dbReference>
<dbReference type="CDD" id="cd00201">
    <property type="entry name" value="WW"/>
    <property type="match status" value="1"/>
</dbReference>
<evidence type="ECO:0000259" key="8">
    <source>
        <dbReference type="PROSITE" id="PS50004"/>
    </source>
</evidence>
<organism evidence="10 11">
    <name type="scientific">Callorhinchus milii</name>
    <name type="common">Ghost shark</name>
    <dbReference type="NCBI Taxonomy" id="7868"/>
    <lineage>
        <taxon>Eukaryota</taxon>
        <taxon>Metazoa</taxon>
        <taxon>Chordata</taxon>
        <taxon>Craniata</taxon>
        <taxon>Vertebrata</taxon>
        <taxon>Chondrichthyes</taxon>
        <taxon>Holocephali</taxon>
        <taxon>Chimaeriformes</taxon>
        <taxon>Callorhinchidae</taxon>
        <taxon>Callorhinchus</taxon>
    </lineage>
</organism>
<dbReference type="Proteomes" id="UP000314986">
    <property type="component" value="Unassembled WGS sequence"/>
</dbReference>
<evidence type="ECO:0000256" key="6">
    <source>
        <dbReference type="SAM" id="Coils"/>
    </source>
</evidence>
<dbReference type="GO" id="GO:0019900">
    <property type="term" value="F:kinase binding"/>
    <property type="evidence" value="ECO:0007669"/>
    <property type="project" value="TreeGrafter"/>
</dbReference>
<feature type="domain" description="C2" evidence="8">
    <location>
        <begin position="576"/>
        <end position="703"/>
    </location>
</feature>
<dbReference type="GO" id="GO:0060090">
    <property type="term" value="F:molecular adaptor activity"/>
    <property type="evidence" value="ECO:0007669"/>
    <property type="project" value="TreeGrafter"/>
</dbReference>
<dbReference type="Ensembl" id="ENSCMIT00000002968.1">
    <property type="protein sequence ID" value="ENSCMIP00000002872.1"/>
    <property type="gene ID" value="ENSCMIG00000001688.1"/>
</dbReference>
<proteinExistence type="predicted"/>
<keyword evidence="11" id="KW-1185">Reference proteome</keyword>
<dbReference type="SUPFAM" id="SSF49562">
    <property type="entry name" value="C2 domain (Calcium/lipid-binding domain, CaLB)"/>
    <property type="match status" value="1"/>
</dbReference>
<evidence type="ECO:0000256" key="4">
    <source>
        <dbReference type="ARBA" id="ARBA00023054"/>
    </source>
</evidence>
<evidence type="ECO:0000313" key="11">
    <source>
        <dbReference type="Proteomes" id="UP000314986"/>
    </source>
</evidence>
<dbReference type="InterPro" id="IPR000008">
    <property type="entry name" value="C2_dom"/>
</dbReference>
<dbReference type="GO" id="GO:0046621">
    <property type="term" value="P:negative regulation of organ growth"/>
    <property type="evidence" value="ECO:0007669"/>
    <property type="project" value="TreeGrafter"/>
</dbReference>